<evidence type="ECO:0000313" key="4">
    <source>
        <dbReference type="Proteomes" id="UP000267077"/>
    </source>
</evidence>
<dbReference type="InterPro" id="IPR004175">
    <property type="entry name" value="RNA_CPDase"/>
</dbReference>
<proteinExistence type="predicted"/>
<dbReference type="PANTHER" id="PTHR35561">
    <property type="entry name" value="RNA 2',3'-CYCLIC PHOSPHODIESTERASE"/>
    <property type="match status" value="1"/>
</dbReference>
<keyword evidence="1" id="KW-0378">Hydrolase</keyword>
<dbReference type="RefSeq" id="WP_126671880.1">
    <property type="nucleotide sequence ID" value="NZ_RYZR01000001.1"/>
</dbReference>
<evidence type="ECO:0000256" key="1">
    <source>
        <dbReference type="ARBA" id="ARBA00022801"/>
    </source>
</evidence>
<dbReference type="Proteomes" id="UP000267077">
    <property type="component" value="Unassembled WGS sequence"/>
</dbReference>
<dbReference type="InterPro" id="IPR014051">
    <property type="entry name" value="Phosphoesterase_HXTX"/>
</dbReference>
<keyword evidence="4" id="KW-1185">Reference proteome</keyword>
<dbReference type="AlphaFoldDB" id="A0A3S0S6B0"/>
<reference evidence="3 4" key="1">
    <citation type="submission" date="2018-12" db="EMBL/GenBank/DDBJ databases">
        <title>Dyella dinghuensis sp. nov. DHOA06 and Dyella choica sp. nov. 4M-K27, isolated from forest soil.</title>
        <authorList>
            <person name="Qiu L.-H."/>
            <person name="Gao Z.-H."/>
        </authorList>
    </citation>
    <scope>NUCLEOTIDE SEQUENCE [LARGE SCALE GENOMIC DNA]</scope>
    <source>
        <strain evidence="3 4">DHOA06</strain>
    </source>
</reference>
<comment type="caution">
    <text evidence="3">The sequence shown here is derived from an EMBL/GenBank/DDBJ whole genome shotgun (WGS) entry which is preliminary data.</text>
</comment>
<organism evidence="3 4">
    <name type="scientific">Dyella dinghuensis</name>
    <dbReference type="NCBI Taxonomy" id="1920169"/>
    <lineage>
        <taxon>Bacteria</taxon>
        <taxon>Pseudomonadati</taxon>
        <taxon>Pseudomonadota</taxon>
        <taxon>Gammaproteobacteria</taxon>
        <taxon>Lysobacterales</taxon>
        <taxon>Rhodanobacteraceae</taxon>
        <taxon>Dyella</taxon>
    </lineage>
</organism>
<dbReference type="GO" id="GO:0004113">
    <property type="term" value="F:2',3'-cyclic-nucleotide 3'-phosphodiesterase activity"/>
    <property type="evidence" value="ECO:0007669"/>
    <property type="project" value="InterPro"/>
</dbReference>
<protein>
    <submittedName>
        <fullName evidence="3">RNA 2',3'-cyclic phosphodiesterase</fullName>
    </submittedName>
</protein>
<dbReference type="GO" id="GO:0008664">
    <property type="term" value="F:RNA 2',3'-cyclic 3'-phosphodiesterase activity"/>
    <property type="evidence" value="ECO:0007669"/>
    <property type="project" value="InterPro"/>
</dbReference>
<gene>
    <name evidence="3" type="ORF">EKH79_00775</name>
</gene>
<sequence>MPDVQTDLFGPPSGEPPGRHRLFFAVMPDENARHGISRAAGLVEQQHADIHPRWINAKRYHATLNFLGEFPIFPEDIVRKAKAAGENLKAPSFSWTLDYVASFRGHQPPCVLRSTVVPKPFTTLLEALNTALVYAGLQRHVDHKVVPHVTLAYGRRELPAITPVVPITWHVERVLLIYNGIGKGGYQILGSWPLLT</sequence>
<evidence type="ECO:0000313" key="3">
    <source>
        <dbReference type="EMBL" id="RUL67169.1"/>
    </source>
</evidence>
<evidence type="ECO:0000259" key="2">
    <source>
        <dbReference type="Pfam" id="PF02834"/>
    </source>
</evidence>
<name>A0A3S0S6B0_9GAMM</name>
<dbReference type="EMBL" id="RYZR01000001">
    <property type="protein sequence ID" value="RUL67169.1"/>
    <property type="molecule type" value="Genomic_DNA"/>
</dbReference>
<dbReference type="InterPro" id="IPR009097">
    <property type="entry name" value="Cyclic_Pdiesterase"/>
</dbReference>
<dbReference type="Pfam" id="PF02834">
    <property type="entry name" value="LigT_PEase"/>
    <property type="match status" value="1"/>
</dbReference>
<dbReference type="PANTHER" id="PTHR35561:SF1">
    <property type="entry name" value="RNA 2',3'-CYCLIC PHOSPHODIESTERASE"/>
    <property type="match status" value="1"/>
</dbReference>
<feature type="domain" description="Phosphoesterase HXTX" evidence="2">
    <location>
        <begin position="28"/>
        <end position="109"/>
    </location>
</feature>
<accession>A0A3S0S6B0</accession>
<dbReference type="Gene3D" id="3.90.1140.10">
    <property type="entry name" value="Cyclic phosphodiesterase"/>
    <property type="match status" value="1"/>
</dbReference>
<dbReference type="SUPFAM" id="SSF55144">
    <property type="entry name" value="LigT-like"/>
    <property type="match status" value="1"/>
</dbReference>
<dbReference type="OrthoDB" id="7061261at2"/>